<feature type="compositionally biased region" description="Polar residues" evidence="1">
    <location>
        <begin position="26"/>
        <end position="37"/>
    </location>
</feature>
<feature type="non-terminal residue" evidence="3">
    <location>
        <position position="341"/>
    </location>
</feature>
<comment type="caution">
    <text evidence="3">The sequence shown here is derived from an EMBL/GenBank/DDBJ whole genome shotgun (WGS) entry which is preliminary data.</text>
</comment>
<name>A0ABV2AR96_9EUKA</name>
<evidence type="ECO:0000256" key="1">
    <source>
        <dbReference type="SAM" id="MobiDB-lite"/>
    </source>
</evidence>
<feature type="non-terminal residue" evidence="3">
    <location>
        <position position="1"/>
    </location>
</feature>
<dbReference type="PROSITE" id="PS51676">
    <property type="entry name" value="FF"/>
    <property type="match status" value="1"/>
</dbReference>
<dbReference type="SMART" id="SM00441">
    <property type="entry name" value="FF"/>
    <property type="match status" value="2"/>
</dbReference>
<dbReference type="Gene3D" id="1.10.10.440">
    <property type="entry name" value="FF domain"/>
    <property type="match status" value="2"/>
</dbReference>
<evidence type="ECO:0000259" key="2">
    <source>
        <dbReference type="PROSITE" id="PS51676"/>
    </source>
</evidence>
<dbReference type="InterPro" id="IPR036517">
    <property type="entry name" value="FF_domain_sf"/>
</dbReference>
<organism evidence="3 4">
    <name type="scientific">Bonamia ostreae</name>
    <dbReference type="NCBI Taxonomy" id="126728"/>
    <lineage>
        <taxon>Eukaryota</taxon>
        <taxon>Sar</taxon>
        <taxon>Rhizaria</taxon>
        <taxon>Endomyxa</taxon>
        <taxon>Ascetosporea</taxon>
        <taxon>Haplosporida</taxon>
        <taxon>Bonamia</taxon>
    </lineage>
</organism>
<feature type="region of interest" description="Disordered" evidence="1">
    <location>
        <begin position="1"/>
        <end position="64"/>
    </location>
</feature>
<evidence type="ECO:0000313" key="4">
    <source>
        <dbReference type="Proteomes" id="UP001439008"/>
    </source>
</evidence>
<gene>
    <name evidence="3" type="primary">PRPF40A</name>
    <name evidence="3" type="ORF">MHBO_003684</name>
</gene>
<dbReference type="SUPFAM" id="SSF81698">
    <property type="entry name" value="FF domain"/>
    <property type="match status" value="2"/>
</dbReference>
<dbReference type="Proteomes" id="UP001439008">
    <property type="component" value="Unassembled WGS sequence"/>
</dbReference>
<dbReference type="PANTHER" id="PTHR11864:SF0">
    <property type="entry name" value="PRP40 PRE-MRNA PROCESSING FACTOR 40 HOMOLOG A (YEAST)"/>
    <property type="match status" value="1"/>
</dbReference>
<dbReference type="PANTHER" id="PTHR11864">
    <property type="entry name" value="PRE-MRNA-PROCESSING PROTEIN PRP40"/>
    <property type="match status" value="1"/>
</dbReference>
<reference evidence="3 4" key="1">
    <citation type="journal article" date="2024" name="BMC Biol.">
        <title>Comparative genomics of Ascetosporea gives new insight into the evolutionary basis for animal parasitism in Rhizaria.</title>
        <authorList>
            <person name="Hiltunen Thoren M."/>
            <person name="Onut-Brannstrom I."/>
            <person name="Alfjorden A."/>
            <person name="Peckova H."/>
            <person name="Swords F."/>
            <person name="Hooper C."/>
            <person name="Holzer A.S."/>
            <person name="Bass D."/>
            <person name="Burki F."/>
        </authorList>
    </citation>
    <scope>NUCLEOTIDE SEQUENCE [LARGE SCALE GENOMIC DNA]</scope>
    <source>
        <strain evidence="3">20-A016</strain>
    </source>
</reference>
<dbReference type="InterPro" id="IPR039726">
    <property type="entry name" value="Prp40-like"/>
</dbReference>
<feature type="domain" description="FF" evidence="2">
    <location>
        <begin position="65"/>
        <end position="123"/>
    </location>
</feature>
<protein>
    <submittedName>
        <fullName evidence="3">PRP40 pre-mRNA processing factor 40</fullName>
    </submittedName>
</protein>
<evidence type="ECO:0000313" key="3">
    <source>
        <dbReference type="EMBL" id="MES1922167.1"/>
    </source>
</evidence>
<dbReference type="EMBL" id="JBDODL010002322">
    <property type="protein sequence ID" value="MES1922167.1"/>
    <property type="molecule type" value="Genomic_DNA"/>
</dbReference>
<keyword evidence="4" id="KW-1185">Reference proteome</keyword>
<feature type="compositionally biased region" description="Basic and acidic residues" evidence="1">
    <location>
        <begin position="39"/>
        <end position="55"/>
    </location>
</feature>
<sequence length="341" mass="40706">VPKSVVENATSHSQKTKNELQKNEILPNQKTNENLENISEEKTNEKSTKNEKTNVKSENQNIENKMKTSKNEIKCFEKLLEEMDIKVTAEWEDVLPALQNDDRFNIVKNKEERIEIFNNWKKRLFKNQIIKEKNEKREKMEKEKSITTKNFLSKKFDAIDDQNLRNKILKEYTKKMVKNELKAKKRKKIDQMDQLETFFRAKRDFKIDTPWQIALKTAKKQTFCNELNEKDIFKVISELKEDLSLREKAIDGDEQPSDDEGARFRNDFRKLLDEIARADMINTKTKFEEIKDLVTRDDRFVALKEQDFAAEDIFEDYCRNLRVLIRRDKRVFESLMKVFNG</sequence>
<dbReference type="InterPro" id="IPR002713">
    <property type="entry name" value="FF_domain"/>
</dbReference>
<accession>A0ABV2AR96</accession>
<proteinExistence type="predicted"/>
<dbReference type="Pfam" id="PF01846">
    <property type="entry name" value="FF"/>
    <property type="match status" value="2"/>
</dbReference>